<name>A0A852ZHX8_9ACTN</name>
<organism evidence="2 3">
    <name type="scientific">Actinopolymorpha rutila</name>
    <dbReference type="NCBI Taxonomy" id="446787"/>
    <lineage>
        <taxon>Bacteria</taxon>
        <taxon>Bacillati</taxon>
        <taxon>Actinomycetota</taxon>
        <taxon>Actinomycetes</taxon>
        <taxon>Propionibacteriales</taxon>
        <taxon>Actinopolymorphaceae</taxon>
        <taxon>Actinopolymorpha</taxon>
    </lineage>
</organism>
<dbReference type="GO" id="GO:0016301">
    <property type="term" value="F:kinase activity"/>
    <property type="evidence" value="ECO:0007669"/>
    <property type="project" value="UniProtKB-KW"/>
</dbReference>
<dbReference type="Gene3D" id="3.30.200.20">
    <property type="entry name" value="Phosphorylase Kinase, domain 1"/>
    <property type="match status" value="1"/>
</dbReference>
<proteinExistence type="predicted"/>
<dbReference type="Proteomes" id="UP000579605">
    <property type="component" value="Unassembled WGS sequence"/>
</dbReference>
<dbReference type="InterPro" id="IPR011009">
    <property type="entry name" value="Kinase-like_dom_sf"/>
</dbReference>
<evidence type="ECO:0000259" key="1">
    <source>
        <dbReference type="Pfam" id="PF01636"/>
    </source>
</evidence>
<dbReference type="AlphaFoldDB" id="A0A852ZHX8"/>
<keyword evidence="2" id="KW-0418">Kinase</keyword>
<accession>A0A852ZHX8</accession>
<comment type="caution">
    <text evidence="2">The sequence shown here is derived from an EMBL/GenBank/DDBJ whole genome shotgun (WGS) entry which is preliminary data.</text>
</comment>
<keyword evidence="3" id="KW-1185">Reference proteome</keyword>
<dbReference type="SUPFAM" id="SSF56112">
    <property type="entry name" value="Protein kinase-like (PK-like)"/>
    <property type="match status" value="1"/>
</dbReference>
<feature type="domain" description="Aminoglycoside phosphotransferase" evidence="1">
    <location>
        <begin position="39"/>
        <end position="255"/>
    </location>
</feature>
<evidence type="ECO:0000313" key="2">
    <source>
        <dbReference type="EMBL" id="NYH88690.1"/>
    </source>
</evidence>
<protein>
    <submittedName>
        <fullName evidence="2">Ser/Thr protein kinase RdoA (MazF antagonist)</fullName>
    </submittedName>
</protein>
<dbReference type="RefSeq" id="WP_179786554.1">
    <property type="nucleotide sequence ID" value="NZ_BAAARR010000022.1"/>
</dbReference>
<evidence type="ECO:0000313" key="3">
    <source>
        <dbReference type="Proteomes" id="UP000579605"/>
    </source>
</evidence>
<sequence length="310" mass="33514">MCPVPDDARSISTTLRARVEHALGQQSTEWVKPDTGLSAAARYSVTLNDGSGVFVKAATDDETERWLRTEYLALRHVPERFVARVVAWLDEPGSHPVLVVEDLRRAHWPAGHEGVDWREGDVDRVLAAVADLAGIPAPAAFEPAAPRPAYWPTLLHEGPDRRAAFLDLGLCTAGWLNGAATALIEAEAGLDDRGDSLVHGDLRSDNICVAHDRVVFVDWSHASRGSAEHDLALLLPTLHLEGGPMPYDVLPTAGGWAAAGGALLARRVLDERGAPGWLVNVFVRLIAIDLAWAASCLDLPRPDGIDWRSI</sequence>
<dbReference type="EMBL" id="JACBZH010000001">
    <property type="protein sequence ID" value="NYH88690.1"/>
    <property type="molecule type" value="Genomic_DNA"/>
</dbReference>
<dbReference type="Gene3D" id="3.90.1200.10">
    <property type="match status" value="1"/>
</dbReference>
<keyword evidence="2" id="KW-0808">Transferase</keyword>
<dbReference type="InterPro" id="IPR002575">
    <property type="entry name" value="Aminoglycoside_PTrfase"/>
</dbReference>
<dbReference type="Pfam" id="PF01636">
    <property type="entry name" value="APH"/>
    <property type="match status" value="1"/>
</dbReference>
<gene>
    <name evidence="2" type="ORF">F4554_001328</name>
</gene>
<reference evidence="2 3" key="1">
    <citation type="submission" date="2020-07" db="EMBL/GenBank/DDBJ databases">
        <title>Sequencing the genomes of 1000 actinobacteria strains.</title>
        <authorList>
            <person name="Klenk H.-P."/>
        </authorList>
    </citation>
    <scope>NUCLEOTIDE SEQUENCE [LARGE SCALE GENOMIC DNA]</scope>
    <source>
        <strain evidence="2 3">DSM 18448</strain>
    </source>
</reference>